<feature type="compositionally biased region" description="Basic and acidic residues" evidence="13">
    <location>
        <begin position="39"/>
        <end position="50"/>
    </location>
</feature>
<feature type="compositionally biased region" description="Basic and acidic residues" evidence="13">
    <location>
        <begin position="1"/>
        <end position="29"/>
    </location>
</feature>
<dbReference type="PANTHER" id="PTHR21237:SF23">
    <property type="entry name" value="GRPE PROTEIN HOMOLOG, MITOCHONDRIAL"/>
    <property type="match status" value="1"/>
</dbReference>
<dbReference type="GO" id="GO:0051087">
    <property type="term" value="F:protein-folding chaperone binding"/>
    <property type="evidence" value="ECO:0007669"/>
    <property type="project" value="InterPro"/>
</dbReference>
<evidence type="ECO:0000256" key="8">
    <source>
        <dbReference type="ARBA" id="ARBA00072274"/>
    </source>
</evidence>
<dbReference type="HAMAP" id="MF_01151">
    <property type="entry name" value="GrpE"/>
    <property type="match status" value="1"/>
</dbReference>
<evidence type="ECO:0000256" key="1">
    <source>
        <dbReference type="ARBA" id="ARBA00004496"/>
    </source>
</evidence>
<comment type="subunit">
    <text evidence="3 10">Homodimer.</text>
</comment>
<keyword evidence="6 10" id="KW-0143">Chaperone</keyword>
<evidence type="ECO:0000256" key="12">
    <source>
        <dbReference type="RuleBase" id="RU004478"/>
    </source>
</evidence>
<gene>
    <name evidence="10" type="primary">grpE</name>
    <name evidence="14" type="ORF">SAMN02745725_01267</name>
</gene>
<evidence type="ECO:0000256" key="10">
    <source>
        <dbReference type="HAMAP-Rule" id="MF_01151"/>
    </source>
</evidence>
<feature type="compositionally biased region" description="Basic residues" evidence="13">
    <location>
        <begin position="51"/>
        <end position="60"/>
    </location>
</feature>
<sequence>MAENKMEEFSTEEAVKEAVENAEEMKEEAATAENSEEAAEAKDSEKESKKVFKKKEKKKDKRDEQIEQLNDRVMRQMAEFENFRRRTEVEKSQMFATGAKSIVEKILPVVDNFERGLATVEEGADPFADGMLMIYKQLLTTLDEAGVKPIEAVGQEFNPDFHNAVMHVEDEEVGENIVVEEFQKGYMYNDTVVRHSMVKVAN</sequence>
<evidence type="ECO:0000256" key="6">
    <source>
        <dbReference type="ARBA" id="ARBA00023186"/>
    </source>
</evidence>
<evidence type="ECO:0000256" key="9">
    <source>
        <dbReference type="ARBA" id="ARBA00076414"/>
    </source>
</evidence>
<evidence type="ECO:0000256" key="13">
    <source>
        <dbReference type="SAM" id="MobiDB-lite"/>
    </source>
</evidence>
<dbReference type="AlphaFoldDB" id="A0A1M6EMB9"/>
<dbReference type="SUPFAM" id="SSF51064">
    <property type="entry name" value="Head domain of nucleotide exchange factor GrpE"/>
    <property type="match status" value="1"/>
</dbReference>
<dbReference type="PRINTS" id="PR00773">
    <property type="entry name" value="GRPEPROTEIN"/>
</dbReference>
<dbReference type="InterPro" id="IPR000740">
    <property type="entry name" value="GrpE"/>
</dbReference>
<dbReference type="PROSITE" id="PS01071">
    <property type="entry name" value="GRPE"/>
    <property type="match status" value="1"/>
</dbReference>
<name>A0A1M6EMB9_PSEXY</name>
<evidence type="ECO:0000256" key="3">
    <source>
        <dbReference type="ARBA" id="ARBA00011738"/>
    </source>
</evidence>
<evidence type="ECO:0000256" key="4">
    <source>
        <dbReference type="ARBA" id="ARBA00022490"/>
    </source>
</evidence>
<organism evidence="14 15">
    <name type="scientific">Pseudobutyrivibrio xylanivorans DSM 14809</name>
    <dbReference type="NCBI Taxonomy" id="1123012"/>
    <lineage>
        <taxon>Bacteria</taxon>
        <taxon>Bacillati</taxon>
        <taxon>Bacillota</taxon>
        <taxon>Clostridia</taxon>
        <taxon>Lachnospirales</taxon>
        <taxon>Lachnospiraceae</taxon>
        <taxon>Pseudobutyrivibrio</taxon>
    </lineage>
</organism>
<dbReference type="Gene3D" id="2.30.22.10">
    <property type="entry name" value="Head domain of nucleotide exchange factor GrpE"/>
    <property type="match status" value="1"/>
</dbReference>
<dbReference type="CDD" id="cd00446">
    <property type="entry name" value="GrpE"/>
    <property type="match status" value="1"/>
</dbReference>
<reference evidence="14 15" key="1">
    <citation type="submission" date="2016-11" db="EMBL/GenBank/DDBJ databases">
        <authorList>
            <person name="Jaros S."/>
            <person name="Januszkiewicz K."/>
            <person name="Wedrychowicz H."/>
        </authorList>
    </citation>
    <scope>NUCLEOTIDE SEQUENCE [LARGE SCALE GENOMIC DNA]</scope>
    <source>
        <strain evidence="14 15">DSM 14809</strain>
    </source>
</reference>
<dbReference type="InterPro" id="IPR009012">
    <property type="entry name" value="GrpE_head"/>
</dbReference>
<evidence type="ECO:0000256" key="7">
    <source>
        <dbReference type="ARBA" id="ARBA00053401"/>
    </source>
</evidence>
<keyword evidence="4 10" id="KW-0963">Cytoplasm</keyword>
<accession>A0A1M6EMB9</accession>
<evidence type="ECO:0000256" key="11">
    <source>
        <dbReference type="RuleBase" id="RU000639"/>
    </source>
</evidence>
<dbReference type="OrthoDB" id="9812586at2"/>
<evidence type="ECO:0000256" key="2">
    <source>
        <dbReference type="ARBA" id="ARBA00009054"/>
    </source>
</evidence>
<comment type="function">
    <text evidence="7 10 11">Participates actively in the response to hyperosmotic and heat shock by preventing the aggregation of stress-denatured proteins, in association with DnaK and GrpE. It is the nucleotide exchange factor for DnaK and may function as a thermosensor. Unfolded proteins bind initially to DnaJ; upon interaction with the DnaJ-bound protein, DnaK hydrolyzes its bound ATP, resulting in the formation of a stable complex. GrpE releases ADP from DnaK; ATP binding to DnaK triggers the release of the substrate protein, thus completing the reaction cycle. Several rounds of ATP-dependent interactions between DnaJ, DnaK and GrpE are required for fully efficient folding.</text>
</comment>
<keyword evidence="15" id="KW-1185">Reference proteome</keyword>
<dbReference type="Pfam" id="PF01025">
    <property type="entry name" value="GrpE"/>
    <property type="match status" value="1"/>
</dbReference>
<dbReference type="FunFam" id="2.30.22.10:FF:000001">
    <property type="entry name" value="Protein GrpE"/>
    <property type="match status" value="1"/>
</dbReference>
<dbReference type="STRING" id="185007.SAMN02910350_01314"/>
<proteinExistence type="inferred from homology"/>
<dbReference type="NCBIfam" id="NF010738">
    <property type="entry name" value="PRK14140.1"/>
    <property type="match status" value="1"/>
</dbReference>
<dbReference type="GO" id="GO:0005737">
    <property type="term" value="C:cytoplasm"/>
    <property type="evidence" value="ECO:0007669"/>
    <property type="project" value="UniProtKB-SubCell"/>
</dbReference>
<evidence type="ECO:0000313" key="15">
    <source>
        <dbReference type="Proteomes" id="UP000184185"/>
    </source>
</evidence>
<dbReference type="EMBL" id="FQYQ01000006">
    <property type="protein sequence ID" value="SHI86715.1"/>
    <property type="molecule type" value="Genomic_DNA"/>
</dbReference>
<dbReference type="GO" id="GO:0000774">
    <property type="term" value="F:adenyl-nucleotide exchange factor activity"/>
    <property type="evidence" value="ECO:0007669"/>
    <property type="project" value="InterPro"/>
</dbReference>
<comment type="subcellular location">
    <subcellularLocation>
        <location evidence="1 10">Cytoplasm</location>
    </subcellularLocation>
</comment>
<dbReference type="GO" id="GO:0042803">
    <property type="term" value="F:protein homodimerization activity"/>
    <property type="evidence" value="ECO:0007669"/>
    <property type="project" value="InterPro"/>
</dbReference>
<comment type="similarity">
    <text evidence="2 10 12">Belongs to the GrpE family.</text>
</comment>
<evidence type="ECO:0000313" key="14">
    <source>
        <dbReference type="EMBL" id="SHI86715.1"/>
    </source>
</evidence>
<dbReference type="GO" id="GO:0051082">
    <property type="term" value="F:unfolded protein binding"/>
    <property type="evidence" value="ECO:0007669"/>
    <property type="project" value="TreeGrafter"/>
</dbReference>
<dbReference type="SUPFAM" id="SSF58014">
    <property type="entry name" value="Coiled-coil domain of nucleotide exchange factor GrpE"/>
    <property type="match status" value="1"/>
</dbReference>
<protein>
    <recommendedName>
        <fullName evidence="8 10">Protein GrpE</fullName>
    </recommendedName>
    <alternativeName>
        <fullName evidence="9 10">HSP-70 cofactor</fullName>
    </alternativeName>
</protein>
<dbReference type="PANTHER" id="PTHR21237">
    <property type="entry name" value="GRPE PROTEIN"/>
    <property type="match status" value="1"/>
</dbReference>
<dbReference type="Proteomes" id="UP000184185">
    <property type="component" value="Unassembled WGS sequence"/>
</dbReference>
<feature type="region of interest" description="Disordered" evidence="13">
    <location>
        <begin position="1"/>
        <end position="64"/>
    </location>
</feature>
<dbReference type="Gene3D" id="3.90.20.20">
    <property type="match status" value="1"/>
</dbReference>
<evidence type="ECO:0000256" key="5">
    <source>
        <dbReference type="ARBA" id="ARBA00023016"/>
    </source>
</evidence>
<dbReference type="GO" id="GO:0006457">
    <property type="term" value="P:protein folding"/>
    <property type="evidence" value="ECO:0007669"/>
    <property type="project" value="InterPro"/>
</dbReference>
<keyword evidence="5 10" id="KW-0346">Stress response</keyword>
<dbReference type="InterPro" id="IPR013805">
    <property type="entry name" value="GrpE_CC"/>
</dbReference>
<dbReference type="RefSeq" id="WP_072914500.1">
    <property type="nucleotide sequence ID" value="NZ_FQYQ01000006.1"/>
</dbReference>